<feature type="domain" description="DUF6382" evidence="1">
    <location>
        <begin position="6"/>
        <end position="165"/>
    </location>
</feature>
<name>A0A6P1TJM4_9FIRM</name>
<gene>
    <name evidence="2" type="ORF">Ana3638_05155</name>
</gene>
<dbReference type="KEGG" id="anr:Ana3638_05155"/>
<evidence type="ECO:0000313" key="3">
    <source>
        <dbReference type="Proteomes" id="UP000464314"/>
    </source>
</evidence>
<dbReference type="EMBL" id="CP048000">
    <property type="protein sequence ID" value="QHQ60241.1"/>
    <property type="molecule type" value="Genomic_DNA"/>
</dbReference>
<evidence type="ECO:0000313" key="2">
    <source>
        <dbReference type="EMBL" id="QHQ60241.1"/>
    </source>
</evidence>
<reference evidence="2 3" key="1">
    <citation type="submission" date="2020-01" db="EMBL/GenBank/DDBJ databases">
        <title>Genome analysis of Anaerocolumna sp. CBA3638.</title>
        <authorList>
            <person name="Kim J."/>
            <person name="Roh S.W."/>
        </authorList>
    </citation>
    <scope>NUCLEOTIDE SEQUENCE [LARGE SCALE GENOMIC DNA]</scope>
    <source>
        <strain evidence="2 3">CBA3638</strain>
    </source>
</reference>
<dbReference type="RefSeq" id="WP_161837077.1">
    <property type="nucleotide sequence ID" value="NZ_CP048000.1"/>
</dbReference>
<keyword evidence="3" id="KW-1185">Reference proteome</keyword>
<evidence type="ECO:0000259" key="1">
    <source>
        <dbReference type="Pfam" id="PF19909"/>
    </source>
</evidence>
<protein>
    <recommendedName>
        <fullName evidence="1">DUF6382 domain-containing protein</fullName>
    </recommendedName>
</protein>
<sequence length="304" mass="36026">MIQAEYVRDMHNNYLVLKGMEGIVSTFGVKMLLNNSIPGILKTEVRCIDHMDLFYYDITAKTSIWDTFQNKSYNYNDIKMILSQIIETIKNSGEYLLSENDFIIEPNYIFMDDTSNKIELCHLIGQQVDIREQLSKFMEYLMNKVDYKEEAAVLLIYAMYKESKEVGCTFEKLLKELDNKCKEPKVRKISMDNVNKINEQGNTQNTDNKIQNHNKIPNKNKIQNNNPIKKYNSISKKIMEDLNQDSRSKKIQKSLNNFIRNWFGNSIMDKEKLIHMPYWKKWKWKGKSIILDGKYISWLRLLYS</sequence>
<dbReference type="AlphaFoldDB" id="A0A6P1TJM4"/>
<accession>A0A6P1TJM4</accession>
<proteinExistence type="predicted"/>
<dbReference type="Pfam" id="PF19909">
    <property type="entry name" value="DUF6382"/>
    <property type="match status" value="1"/>
</dbReference>
<dbReference type="InterPro" id="IPR045962">
    <property type="entry name" value="DUF6382"/>
</dbReference>
<organism evidence="2 3">
    <name type="scientific">Anaerocolumna sedimenticola</name>
    <dbReference type="NCBI Taxonomy" id="2696063"/>
    <lineage>
        <taxon>Bacteria</taxon>
        <taxon>Bacillati</taxon>
        <taxon>Bacillota</taxon>
        <taxon>Clostridia</taxon>
        <taxon>Lachnospirales</taxon>
        <taxon>Lachnospiraceae</taxon>
        <taxon>Anaerocolumna</taxon>
    </lineage>
</organism>
<dbReference type="Proteomes" id="UP000464314">
    <property type="component" value="Chromosome"/>
</dbReference>